<sequence>MATLRRRSTVKGKHNKKNTAFQPIEPVQLANRDYGLVRVTNTASTPHPKIYHGVNMRTLSDRLLVQKGNEVNSETSTVKNYTSNLNVDSDKQRLTGHLSLGTPHPNKAVAMNPKVLKKRIDELSSRNNSSTDSEGAPRLRSVRSILAGRYPQTITDMVKKKVTLVTPRIIQRNSNESFEFKQHRQSLCKAEFTIARYGKKLSDQIMPKQSKSVTIDTNLIIKDLEATELIELYIQRLHFSGSSASSQMKILNVNKKMLSIAKQDIAELAKKKSSLLTIPSKPLIK</sequence>
<reference evidence="1 2" key="1">
    <citation type="journal article" date="2019" name="J. Hered.">
        <title>An Improved Genome Assembly for Drosophila navojoa, the Basal Species in the mojavensis Cluster.</title>
        <authorList>
            <person name="Vanderlinde T."/>
            <person name="Dupim E.G."/>
            <person name="Nazario-Yepiz N.O."/>
            <person name="Carvalho A.B."/>
        </authorList>
    </citation>
    <scope>NUCLEOTIDE SEQUENCE [LARGE SCALE GENOMIC DNA]</scope>
    <source>
        <strain evidence="1">Navoj_Jal97</strain>
        <tissue evidence="1">Whole organism</tissue>
    </source>
</reference>
<dbReference type="OMA" id="REYGLMQ"/>
<name>A0A484BIY1_DRONA</name>
<dbReference type="Proteomes" id="UP000295192">
    <property type="component" value="Unassembled WGS sequence"/>
</dbReference>
<proteinExistence type="predicted"/>
<dbReference type="EMBL" id="LSRL02000030">
    <property type="protein sequence ID" value="TDG48698.1"/>
    <property type="molecule type" value="Genomic_DNA"/>
</dbReference>
<dbReference type="AlphaFoldDB" id="A0A484BIY1"/>
<keyword evidence="2" id="KW-1185">Reference proteome</keyword>
<accession>A0A484BIY1</accession>
<evidence type="ECO:0000313" key="1">
    <source>
        <dbReference type="EMBL" id="TDG48698.1"/>
    </source>
</evidence>
<gene>
    <name evidence="1" type="ORF">AWZ03_004810</name>
</gene>
<evidence type="ECO:0000313" key="2">
    <source>
        <dbReference type="Proteomes" id="UP000295192"/>
    </source>
</evidence>
<protein>
    <submittedName>
        <fullName evidence="1">Uncharacterized protein</fullName>
    </submittedName>
</protein>
<organism evidence="1 2">
    <name type="scientific">Drosophila navojoa</name>
    <name type="common">Fruit fly</name>
    <dbReference type="NCBI Taxonomy" id="7232"/>
    <lineage>
        <taxon>Eukaryota</taxon>
        <taxon>Metazoa</taxon>
        <taxon>Ecdysozoa</taxon>
        <taxon>Arthropoda</taxon>
        <taxon>Hexapoda</taxon>
        <taxon>Insecta</taxon>
        <taxon>Pterygota</taxon>
        <taxon>Neoptera</taxon>
        <taxon>Endopterygota</taxon>
        <taxon>Diptera</taxon>
        <taxon>Brachycera</taxon>
        <taxon>Muscomorpha</taxon>
        <taxon>Ephydroidea</taxon>
        <taxon>Drosophilidae</taxon>
        <taxon>Drosophila</taxon>
    </lineage>
</organism>
<comment type="caution">
    <text evidence="1">The sequence shown here is derived from an EMBL/GenBank/DDBJ whole genome shotgun (WGS) entry which is preliminary data.</text>
</comment>